<organism evidence="2 3">
    <name type="scientific">Ferrithrix thermotolerans DSM 19514</name>
    <dbReference type="NCBI Taxonomy" id="1121881"/>
    <lineage>
        <taxon>Bacteria</taxon>
        <taxon>Bacillati</taxon>
        <taxon>Actinomycetota</taxon>
        <taxon>Acidimicrobiia</taxon>
        <taxon>Acidimicrobiales</taxon>
        <taxon>Acidimicrobiaceae</taxon>
        <taxon>Ferrithrix</taxon>
    </lineage>
</organism>
<feature type="domain" description="AAA" evidence="1">
    <location>
        <begin position="1"/>
        <end position="165"/>
    </location>
</feature>
<keyword evidence="3" id="KW-1185">Reference proteome</keyword>
<evidence type="ECO:0000313" key="3">
    <source>
        <dbReference type="Proteomes" id="UP000184295"/>
    </source>
</evidence>
<dbReference type="AlphaFoldDB" id="A0A1M4W1B9"/>
<evidence type="ECO:0000259" key="1">
    <source>
        <dbReference type="Pfam" id="PF13614"/>
    </source>
</evidence>
<dbReference type="SUPFAM" id="SSF52540">
    <property type="entry name" value="P-loop containing nucleoside triphosphate hydrolases"/>
    <property type="match status" value="1"/>
</dbReference>
<sequence length="248" mass="27836">MKVLNCYSLKGGVGKTSTAVNLGAVAAADGWRVLLIDLDPQGASSFLLHHDHLEGAGLGEELQKKKPNLLRPLRATNVDRLYILPFNDRTRFFSSDLKEIDSLEIRVSKALSSIDDDFDLVVIDSPPTADDVLKFQLLATDLTLMVTTVSPLALRATIEYLTHVRDQYRSNAPHRTTLQMVETRSKRHLELIEDLRKITALNLTRSVIRRSSLIENMALERIPTVTAHPRSTVAQNFLSLWRELDLLS</sequence>
<reference evidence="3" key="1">
    <citation type="submission" date="2016-11" db="EMBL/GenBank/DDBJ databases">
        <authorList>
            <person name="Varghese N."/>
            <person name="Submissions S."/>
        </authorList>
    </citation>
    <scope>NUCLEOTIDE SEQUENCE [LARGE SCALE GENOMIC DNA]</scope>
    <source>
        <strain evidence="3">DSM 19514</strain>
    </source>
</reference>
<accession>A0A1M4W1B9</accession>
<evidence type="ECO:0000313" key="2">
    <source>
        <dbReference type="EMBL" id="SHE74955.1"/>
    </source>
</evidence>
<dbReference type="Proteomes" id="UP000184295">
    <property type="component" value="Unassembled WGS sequence"/>
</dbReference>
<dbReference type="RefSeq" id="WP_072790779.1">
    <property type="nucleotide sequence ID" value="NZ_FQUL01000021.1"/>
</dbReference>
<gene>
    <name evidence="2" type="ORF">SAMN02745225_01501</name>
</gene>
<name>A0A1M4W1B9_9ACTN</name>
<dbReference type="InterPro" id="IPR025669">
    <property type="entry name" value="AAA_dom"/>
</dbReference>
<dbReference type="PANTHER" id="PTHR13696">
    <property type="entry name" value="P-LOOP CONTAINING NUCLEOSIDE TRIPHOSPHATE HYDROLASE"/>
    <property type="match status" value="1"/>
</dbReference>
<dbReference type="Pfam" id="PF13614">
    <property type="entry name" value="AAA_31"/>
    <property type="match status" value="1"/>
</dbReference>
<dbReference type="STRING" id="1121881.SAMN02745225_01501"/>
<dbReference type="InterPro" id="IPR050678">
    <property type="entry name" value="DNA_Partitioning_ATPase"/>
</dbReference>
<dbReference type="Gene3D" id="3.40.50.300">
    <property type="entry name" value="P-loop containing nucleotide triphosphate hydrolases"/>
    <property type="match status" value="1"/>
</dbReference>
<proteinExistence type="predicted"/>
<dbReference type="EMBL" id="FQUL01000021">
    <property type="protein sequence ID" value="SHE74955.1"/>
    <property type="molecule type" value="Genomic_DNA"/>
</dbReference>
<dbReference type="PANTHER" id="PTHR13696:SF99">
    <property type="entry name" value="COBYRINIC ACID AC-DIAMIDE SYNTHASE"/>
    <property type="match status" value="1"/>
</dbReference>
<dbReference type="InterPro" id="IPR027417">
    <property type="entry name" value="P-loop_NTPase"/>
</dbReference>
<dbReference type="OrthoDB" id="128708at2"/>
<protein>
    <submittedName>
        <fullName evidence="2">Cellulose biosynthesis protein BcsQ</fullName>
    </submittedName>
</protein>
<dbReference type="CDD" id="cd02042">
    <property type="entry name" value="ParAB_family"/>
    <property type="match status" value="1"/>
</dbReference>